<reference evidence="6" key="1">
    <citation type="journal article" date="2019" name="Int. J. Syst. Evol. Microbiol.">
        <title>The Global Catalogue of Microorganisms (GCM) 10K type strain sequencing project: providing services to taxonomists for standard genome sequencing and annotation.</title>
        <authorList>
            <consortium name="The Broad Institute Genomics Platform"/>
            <consortium name="The Broad Institute Genome Sequencing Center for Infectious Disease"/>
            <person name="Wu L."/>
            <person name="Ma J."/>
        </authorList>
    </citation>
    <scope>NUCLEOTIDE SEQUENCE [LARGE SCALE GENOMIC DNA]</scope>
    <source>
        <strain evidence="6">CCM 8903</strain>
    </source>
</reference>
<keyword evidence="6" id="KW-1185">Reference proteome</keyword>
<protein>
    <submittedName>
        <fullName evidence="5">MarR family winged helix-turn-helix transcriptional regulator</fullName>
    </submittedName>
</protein>
<dbReference type="SUPFAM" id="SSF46785">
    <property type="entry name" value="Winged helix' DNA-binding domain"/>
    <property type="match status" value="1"/>
</dbReference>
<evidence type="ECO:0000256" key="2">
    <source>
        <dbReference type="ARBA" id="ARBA00023125"/>
    </source>
</evidence>
<dbReference type="RefSeq" id="WP_125754121.1">
    <property type="nucleotide sequence ID" value="NZ_JBHTON010000052.1"/>
</dbReference>
<evidence type="ECO:0000256" key="1">
    <source>
        <dbReference type="ARBA" id="ARBA00023015"/>
    </source>
</evidence>
<sequence length="144" mass="16273">MDLGSENELVEHIFHITRSEQHFVQQQLKKVGLNVLQAQALNYIAQHPAAIQKAVSQYLGKQEATTTNLLKALEARQLILRRKTVANERQKQLYLTPEGQESVQTVRAVFIDLEQRVSAPLSAAEKTQLITLLKRISVQADFSI</sequence>
<dbReference type="Gene3D" id="1.10.10.10">
    <property type="entry name" value="Winged helix-like DNA-binding domain superfamily/Winged helix DNA-binding domain"/>
    <property type="match status" value="1"/>
</dbReference>
<dbReference type="InterPro" id="IPR036388">
    <property type="entry name" value="WH-like_DNA-bd_sf"/>
</dbReference>
<accession>A0ABW4EA00</accession>
<proteinExistence type="predicted"/>
<dbReference type="PROSITE" id="PS50995">
    <property type="entry name" value="HTH_MARR_2"/>
    <property type="match status" value="1"/>
</dbReference>
<comment type="caution">
    <text evidence="5">The sequence shown here is derived from an EMBL/GenBank/DDBJ whole genome shotgun (WGS) entry which is preliminary data.</text>
</comment>
<dbReference type="SMART" id="SM00347">
    <property type="entry name" value="HTH_MARR"/>
    <property type="match status" value="1"/>
</dbReference>
<dbReference type="PRINTS" id="PR00598">
    <property type="entry name" value="HTHMARR"/>
</dbReference>
<keyword evidence="3" id="KW-0804">Transcription</keyword>
<dbReference type="Proteomes" id="UP001597252">
    <property type="component" value="Unassembled WGS sequence"/>
</dbReference>
<dbReference type="PANTHER" id="PTHR42756:SF1">
    <property type="entry name" value="TRANSCRIPTIONAL REPRESSOR OF EMRAB OPERON"/>
    <property type="match status" value="1"/>
</dbReference>
<dbReference type="EMBL" id="JBHTON010000052">
    <property type="protein sequence ID" value="MFD1486033.1"/>
    <property type="molecule type" value="Genomic_DNA"/>
</dbReference>
<organism evidence="5 6">
    <name type="scientific">Lacticaseibacillus baoqingensis</name>
    <dbReference type="NCBI Taxonomy" id="2486013"/>
    <lineage>
        <taxon>Bacteria</taxon>
        <taxon>Bacillati</taxon>
        <taxon>Bacillota</taxon>
        <taxon>Bacilli</taxon>
        <taxon>Lactobacillales</taxon>
        <taxon>Lactobacillaceae</taxon>
        <taxon>Lacticaseibacillus</taxon>
    </lineage>
</organism>
<keyword evidence="1" id="KW-0805">Transcription regulation</keyword>
<evidence type="ECO:0000259" key="4">
    <source>
        <dbReference type="PROSITE" id="PS50995"/>
    </source>
</evidence>
<dbReference type="PANTHER" id="PTHR42756">
    <property type="entry name" value="TRANSCRIPTIONAL REGULATOR, MARR"/>
    <property type="match status" value="1"/>
</dbReference>
<evidence type="ECO:0000313" key="6">
    <source>
        <dbReference type="Proteomes" id="UP001597252"/>
    </source>
</evidence>
<dbReference type="Pfam" id="PF12802">
    <property type="entry name" value="MarR_2"/>
    <property type="match status" value="1"/>
</dbReference>
<dbReference type="InterPro" id="IPR000835">
    <property type="entry name" value="HTH_MarR-typ"/>
</dbReference>
<gene>
    <name evidence="5" type="ORF">ACFQ5J_12445</name>
</gene>
<name>A0ABW4EA00_9LACO</name>
<feature type="domain" description="HTH marR-type" evidence="4">
    <location>
        <begin position="6"/>
        <end position="138"/>
    </location>
</feature>
<dbReference type="InterPro" id="IPR036390">
    <property type="entry name" value="WH_DNA-bd_sf"/>
</dbReference>
<evidence type="ECO:0000313" key="5">
    <source>
        <dbReference type="EMBL" id="MFD1486033.1"/>
    </source>
</evidence>
<evidence type="ECO:0000256" key="3">
    <source>
        <dbReference type="ARBA" id="ARBA00023163"/>
    </source>
</evidence>
<keyword evidence="2" id="KW-0238">DNA-binding</keyword>